<comment type="caution">
    <text evidence="1">The sequence shown here is derived from an EMBL/GenBank/DDBJ whole genome shotgun (WGS) entry which is preliminary data.</text>
</comment>
<proteinExistence type="predicted"/>
<dbReference type="AlphaFoldDB" id="A0A7W6WBL1"/>
<dbReference type="Proteomes" id="UP000554286">
    <property type="component" value="Unassembled WGS sequence"/>
</dbReference>
<evidence type="ECO:0000313" key="1">
    <source>
        <dbReference type="EMBL" id="MBB4267647.1"/>
    </source>
</evidence>
<evidence type="ECO:0000313" key="2">
    <source>
        <dbReference type="Proteomes" id="UP000554286"/>
    </source>
</evidence>
<sequence length="85" mass="9067">MYNEINVLFGTLAKALDVPEDTLARLLEDGAITLETGRDDRGAPFVLAAHGTGEARRAARVYKDRILHLGEPPEGSVPGSVPSNP</sequence>
<gene>
    <name evidence="1" type="ORF">GGD89_003294</name>
</gene>
<organism evidence="1 2">
    <name type="scientific">Roseospira visakhapatnamensis</name>
    <dbReference type="NCBI Taxonomy" id="390880"/>
    <lineage>
        <taxon>Bacteria</taxon>
        <taxon>Pseudomonadati</taxon>
        <taxon>Pseudomonadota</taxon>
        <taxon>Alphaproteobacteria</taxon>
        <taxon>Rhodospirillales</taxon>
        <taxon>Rhodospirillaceae</taxon>
        <taxon>Roseospira</taxon>
    </lineage>
</organism>
<keyword evidence="2" id="KW-1185">Reference proteome</keyword>
<reference evidence="1 2" key="1">
    <citation type="submission" date="2020-08" db="EMBL/GenBank/DDBJ databases">
        <title>Genome sequencing of Purple Non-Sulfur Bacteria from various extreme environments.</title>
        <authorList>
            <person name="Mayer M."/>
        </authorList>
    </citation>
    <scope>NUCLEOTIDE SEQUENCE [LARGE SCALE GENOMIC DNA]</scope>
    <source>
        <strain evidence="1 2">JA131</strain>
    </source>
</reference>
<accession>A0A7W6WBL1</accession>
<protein>
    <submittedName>
        <fullName evidence="1">Uncharacterized protein</fullName>
    </submittedName>
</protein>
<name>A0A7W6WBL1_9PROT</name>
<dbReference type="EMBL" id="JACIGK010000031">
    <property type="protein sequence ID" value="MBB4267647.1"/>
    <property type="molecule type" value="Genomic_DNA"/>
</dbReference>